<evidence type="ECO:0000256" key="10">
    <source>
        <dbReference type="PIRNR" id="PIRNR003097"/>
    </source>
</evidence>
<gene>
    <name evidence="14" type="ORF">NITINOP_3249</name>
</gene>
<dbReference type="GO" id="GO:0005886">
    <property type="term" value="C:plasma membrane"/>
    <property type="evidence" value="ECO:0007669"/>
    <property type="project" value="UniProtKB-SubCell"/>
</dbReference>
<reference evidence="15" key="1">
    <citation type="submission" date="2015-09" db="EMBL/GenBank/DDBJ databases">
        <authorList>
            <person name="Daims H."/>
        </authorList>
    </citation>
    <scope>NUCLEOTIDE SEQUENCE [LARGE SCALE GENOMIC DNA]</scope>
</reference>
<protein>
    <recommendedName>
        <fullName evidence="3 10">Cell division protein FtsX</fullName>
    </recommendedName>
</protein>
<dbReference type="Pfam" id="PF18075">
    <property type="entry name" value="FtsX_ECD"/>
    <property type="match status" value="1"/>
</dbReference>
<feature type="domain" description="ABC3 transporter permease C-terminal" evidence="12">
    <location>
        <begin position="177"/>
        <end position="294"/>
    </location>
</feature>
<dbReference type="PIRSF" id="PIRSF003097">
    <property type="entry name" value="FtsX"/>
    <property type="match status" value="1"/>
</dbReference>
<accession>A0A0S4KXX8</accession>
<dbReference type="InterPro" id="IPR040690">
    <property type="entry name" value="FtsX_ECD"/>
</dbReference>
<evidence type="ECO:0000256" key="2">
    <source>
        <dbReference type="ARBA" id="ARBA00007379"/>
    </source>
</evidence>
<keyword evidence="9 10" id="KW-0131">Cell cycle</keyword>
<keyword evidence="7 11" id="KW-1133">Transmembrane helix</keyword>
<comment type="similarity">
    <text evidence="2 10">Belongs to the ABC-4 integral membrane protein family. FtsX subfamily.</text>
</comment>
<evidence type="ECO:0000313" key="14">
    <source>
        <dbReference type="EMBL" id="CUQ68221.1"/>
    </source>
</evidence>
<evidence type="ECO:0000256" key="8">
    <source>
        <dbReference type="ARBA" id="ARBA00023136"/>
    </source>
</evidence>
<keyword evidence="6 11" id="KW-0812">Transmembrane</keyword>
<dbReference type="KEGG" id="nio:NITINOP_3249"/>
<keyword evidence="4 10" id="KW-1003">Cell membrane</keyword>
<feature type="transmembrane region" description="Helical" evidence="11">
    <location>
        <begin position="21"/>
        <end position="44"/>
    </location>
</feature>
<evidence type="ECO:0000256" key="6">
    <source>
        <dbReference type="ARBA" id="ARBA00022692"/>
    </source>
</evidence>
<evidence type="ECO:0000256" key="7">
    <source>
        <dbReference type="ARBA" id="ARBA00022989"/>
    </source>
</evidence>
<feature type="transmembrane region" description="Helical" evidence="11">
    <location>
        <begin position="219"/>
        <end position="240"/>
    </location>
</feature>
<evidence type="ECO:0000256" key="3">
    <source>
        <dbReference type="ARBA" id="ARBA00021907"/>
    </source>
</evidence>
<dbReference type="PANTHER" id="PTHR47755">
    <property type="entry name" value="CELL DIVISION PROTEIN FTSX"/>
    <property type="match status" value="1"/>
</dbReference>
<dbReference type="STRING" id="1715989.NITINOP_3249"/>
<dbReference type="Pfam" id="PF02687">
    <property type="entry name" value="FtsX"/>
    <property type="match status" value="1"/>
</dbReference>
<evidence type="ECO:0000259" key="12">
    <source>
        <dbReference type="Pfam" id="PF02687"/>
    </source>
</evidence>
<proteinExistence type="inferred from homology"/>
<dbReference type="InterPro" id="IPR003838">
    <property type="entry name" value="ABC3_permease_C"/>
</dbReference>
<evidence type="ECO:0000256" key="1">
    <source>
        <dbReference type="ARBA" id="ARBA00004651"/>
    </source>
</evidence>
<evidence type="ECO:0000256" key="4">
    <source>
        <dbReference type="ARBA" id="ARBA00022475"/>
    </source>
</evidence>
<evidence type="ECO:0000256" key="5">
    <source>
        <dbReference type="ARBA" id="ARBA00022618"/>
    </source>
</evidence>
<evidence type="ECO:0000313" key="15">
    <source>
        <dbReference type="Proteomes" id="UP000066284"/>
    </source>
</evidence>
<evidence type="ECO:0000256" key="11">
    <source>
        <dbReference type="SAM" id="Phobius"/>
    </source>
</evidence>
<dbReference type="PROSITE" id="PS51257">
    <property type="entry name" value="PROKAR_LIPOPROTEIN"/>
    <property type="match status" value="1"/>
</dbReference>
<keyword evidence="8 10" id="KW-0472">Membrane</keyword>
<dbReference type="GO" id="GO:0051301">
    <property type="term" value="P:cell division"/>
    <property type="evidence" value="ECO:0007669"/>
    <property type="project" value="UniProtKB-KW"/>
</dbReference>
<organism evidence="14 15">
    <name type="scientific">Candidatus Nitrospira inopinata</name>
    <dbReference type="NCBI Taxonomy" id="1715989"/>
    <lineage>
        <taxon>Bacteria</taxon>
        <taxon>Pseudomonadati</taxon>
        <taxon>Nitrospirota</taxon>
        <taxon>Nitrospiria</taxon>
        <taxon>Nitrospirales</taxon>
        <taxon>Nitrospiraceae</taxon>
        <taxon>Nitrospira</taxon>
    </lineage>
</organism>
<name>A0A0S4KXX8_9BACT</name>
<dbReference type="Proteomes" id="UP000066284">
    <property type="component" value="Chromosome 1"/>
</dbReference>
<feature type="domain" description="FtsX extracellular" evidence="13">
    <location>
        <begin position="58"/>
        <end position="153"/>
    </location>
</feature>
<comment type="subcellular location">
    <subcellularLocation>
        <location evidence="1">Cell membrane</location>
        <topology evidence="1">Multi-pass membrane protein</topology>
    </subcellularLocation>
</comment>
<feature type="transmembrane region" description="Helical" evidence="11">
    <location>
        <begin position="266"/>
        <end position="292"/>
    </location>
</feature>
<dbReference type="Gene3D" id="3.30.70.3040">
    <property type="match status" value="1"/>
</dbReference>
<feature type="transmembrane region" description="Helical" evidence="11">
    <location>
        <begin position="174"/>
        <end position="198"/>
    </location>
</feature>
<dbReference type="AlphaFoldDB" id="A0A0S4KXX8"/>
<dbReference type="PANTHER" id="PTHR47755:SF1">
    <property type="entry name" value="CELL DIVISION PROTEIN FTSX"/>
    <property type="match status" value="1"/>
</dbReference>
<sequence length="299" mass="32943">MRWLWYLVREAYANLRTNRMTTVVAILTTAFTLACVGIFLLSYVNLRNAANWLQEDIKIIVYLDDAVSREEVQALRDRLRMDRLVAALRYISKEEALGEFRAQFPTDFHLLEGLGENPLPASFVVTPAPDFRSPEAVARWADRVGGMAGVAKIDYNREWIDAVAEVIRYLELTAIGVGAILSAAAVTIIGNTIRLALFARREEVEILRLVGATSAFIRIPYLLEGAVLGGGGSALALGMLKAGFEVFRHHIGSVGRFHGFEELVSFFPLSLSAAFVAVGMGLGVVGSMISLLRVGERRR</sequence>
<dbReference type="RefSeq" id="WP_062487352.1">
    <property type="nucleotide sequence ID" value="NZ_LN885086.1"/>
</dbReference>
<dbReference type="OrthoDB" id="9812531at2"/>
<dbReference type="EMBL" id="LN885086">
    <property type="protein sequence ID" value="CUQ68221.1"/>
    <property type="molecule type" value="Genomic_DNA"/>
</dbReference>
<dbReference type="InterPro" id="IPR004513">
    <property type="entry name" value="FtsX"/>
</dbReference>
<keyword evidence="15" id="KW-1185">Reference proteome</keyword>
<keyword evidence="5 10" id="KW-0132">Cell division</keyword>
<evidence type="ECO:0000256" key="9">
    <source>
        <dbReference type="ARBA" id="ARBA00023306"/>
    </source>
</evidence>
<evidence type="ECO:0000259" key="13">
    <source>
        <dbReference type="Pfam" id="PF18075"/>
    </source>
</evidence>